<evidence type="ECO:0000256" key="1">
    <source>
        <dbReference type="ARBA" id="ARBA00023002"/>
    </source>
</evidence>
<proteinExistence type="inferred from homology"/>
<dbReference type="PANTHER" id="PTHR10366:SF564">
    <property type="entry name" value="STEROL-4-ALPHA-CARBOXYLATE 3-DEHYDROGENASE, DECARBOXYLATING"/>
    <property type="match status" value="1"/>
</dbReference>
<sequence length="353" mass="38690">MPSISKGAKVLVTGVNGYIPMWVVRILLERGYAVRATVRTAEKIGYIKDYFAKRGFGDDKLEFVVVDDIVKDGAFDEAVMGVDAIEHMASPFHYSVKDPQDFIRPAVQGTVGILKSASKYGANVKRIVVTSSTAAIITPWTKPPPAKYSEVDWNTSSPGLVEELGDKTPSAEIYKASKTLAEKAAWEFHEKVKSEIGWDLAVINPTFVFGPPIHEIGSISSLNTSLALWYNNIFPKTPKTKEEVLQSLTWVDVRDTALAHVLALETPGAGGQRFIACAGSFIWQEYLDALNSLSKNPLPSHEIPKGFPEVSAGEKKYGVIYASTKVKDVLGFDWTSLADSARDTLTEFAARGW</sequence>
<dbReference type="GO" id="GO:0016616">
    <property type="term" value="F:oxidoreductase activity, acting on the CH-OH group of donors, NAD or NADP as acceptor"/>
    <property type="evidence" value="ECO:0007669"/>
    <property type="project" value="TreeGrafter"/>
</dbReference>
<comment type="caution">
    <text evidence="4">The sequence shown here is derived from an EMBL/GenBank/DDBJ whole genome shotgun (WGS) entry which is preliminary data.</text>
</comment>
<gene>
    <name evidence="4" type="ORF">BDN70DRAFT_852387</name>
</gene>
<evidence type="ECO:0000256" key="2">
    <source>
        <dbReference type="ARBA" id="ARBA00023445"/>
    </source>
</evidence>
<dbReference type="EMBL" id="MU155159">
    <property type="protein sequence ID" value="KAF9482930.1"/>
    <property type="molecule type" value="Genomic_DNA"/>
</dbReference>
<dbReference type="InterPro" id="IPR036291">
    <property type="entry name" value="NAD(P)-bd_dom_sf"/>
</dbReference>
<comment type="similarity">
    <text evidence="2">Belongs to the NAD(P)-dependent epimerase/dehydratase family. Dihydroflavonol-4-reductase subfamily.</text>
</comment>
<dbReference type="Pfam" id="PF01370">
    <property type="entry name" value="Epimerase"/>
    <property type="match status" value="1"/>
</dbReference>
<evidence type="ECO:0000259" key="3">
    <source>
        <dbReference type="Pfam" id="PF01370"/>
    </source>
</evidence>
<reference evidence="4" key="1">
    <citation type="submission" date="2020-11" db="EMBL/GenBank/DDBJ databases">
        <authorList>
            <consortium name="DOE Joint Genome Institute"/>
            <person name="Ahrendt S."/>
            <person name="Riley R."/>
            <person name="Andreopoulos W."/>
            <person name="Labutti K."/>
            <person name="Pangilinan J."/>
            <person name="Ruiz-Duenas F.J."/>
            <person name="Barrasa J.M."/>
            <person name="Sanchez-Garcia M."/>
            <person name="Camarero S."/>
            <person name="Miyauchi S."/>
            <person name="Serrano A."/>
            <person name="Linde D."/>
            <person name="Babiker R."/>
            <person name="Drula E."/>
            <person name="Ayuso-Fernandez I."/>
            <person name="Pacheco R."/>
            <person name="Padilla G."/>
            <person name="Ferreira P."/>
            <person name="Barriuso J."/>
            <person name="Kellner H."/>
            <person name="Castanera R."/>
            <person name="Alfaro M."/>
            <person name="Ramirez L."/>
            <person name="Pisabarro A.G."/>
            <person name="Kuo A."/>
            <person name="Tritt A."/>
            <person name="Lipzen A."/>
            <person name="He G."/>
            <person name="Yan M."/>
            <person name="Ng V."/>
            <person name="Cullen D."/>
            <person name="Martin F."/>
            <person name="Rosso M.-N."/>
            <person name="Henrissat B."/>
            <person name="Hibbett D."/>
            <person name="Martinez A.T."/>
            <person name="Grigoriev I.V."/>
        </authorList>
    </citation>
    <scope>NUCLEOTIDE SEQUENCE</scope>
    <source>
        <strain evidence="4">CIRM-BRFM 674</strain>
    </source>
</reference>
<protein>
    <submittedName>
        <fullName evidence="4">NAD(P)-binding protein</fullName>
    </submittedName>
</protein>
<accession>A0A9P5Z9Y4</accession>
<dbReference type="Proteomes" id="UP000807469">
    <property type="component" value="Unassembled WGS sequence"/>
</dbReference>
<dbReference type="Gene3D" id="3.40.50.720">
    <property type="entry name" value="NAD(P)-binding Rossmann-like Domain"/>
    <property type="match status" value="1"/>
</dbReference>
<dbReference type="CDD" id="cd05227">
    <property type="entry name" value="AR_SDR_e"/>
    <property type="match status" value="1"/>
</dbReference>
<dbReference type="InterPro" id="IPR050425">
    <property type="entry name" value="NAD(P)_dehydrat-like"/>
</dbReference>
<evidence type="ECO:0000313" key="4">
    <source>
        <dbReference type="EMBL" id="KAF9482930.1"/>
    </source>
</evidence>
<organism evidence="4 5">
    <name type="scientific">Pholiota conissans</name>
    <dbReference type="NCBI Taxonomy" id="109636"/>
    <lineage>
        <taxon>Eukaryota</taxon>
        <taxon>Fungi</taxon>
        <taxon>Dikarya</taxon>
        <taxon>Basidiomycota</taxon>
        <taxon>Agaricomycotina</taxon>
        <taxon>Agaricomycetes</taxon>
        <taxon>Agaricomycetidae</taxon>
        <taxon>Agaricales</taxon>
        <taxon>Agaricineae</taxon>
        <taxon>Strophariaceae</taxon>
        <taxon>Pholiota</taxon>
    </lineage>
</organism>
<dbReference type="PANTHER" id="PTHR10366">
    <property type="entry name" value="NAD DEPENDENT EPIMERASE/DEHYDRATASE"/>
    <property type="match status" value="1"/>
</dbReference>
<evidence type="ECO:0000313" key="5">
    <source>
        <dbReference type="Proteomes" id="UP000807469"/>
    </source>
</evidence>
<dbReference type="AlphaFoldDB" id="A0A9P5Z9Y4"/>
<feature type="domain" description="NAD-dependent epimerase/dehydratase" evidence="3">
    <location>
        <begin position="10"/>
        <end position="271"/>
    </location>
</feature>
<dbReference type="OrthoDB" id="2735536at2759"/>
<keyword evidence="5" id="KW-1185">Reference proteome</keyword>
<dbReference type="SUPFAM" id="SSF51735">
    <property type="entry name" value="NAD(P)-binding Rossmann-fold domains"/>
    <property type="match status" value="1"/>
</dbReference>
<name>A0A9P5Z9Y4_9AGAR</name>
<dbReference type="InterPro" id="IPR001509">
    <property type="entry name" value="Epimerase_deHydtase"/>
</dbReference>
<keyword evidence="1" id="KW-0560">Oxidoreductase</keyword>